<feature type="transmembrane region" description="Helical" evidence="2">
    <location>
        <begin position="273"/>
        <end position="293"/>
    </location>
</feature>
<dbReference type="OrthoDB" id="1393953at2"/>
<keyword evidence="6" id="KW-1185">Reference proteome</keyword>
<feature type="transmembrane region" description="Helical" evidence="2">
    <location>
        <begin position="235"/>
        <end position="253"/>
    </location>
</feature>
<feature type="transmembrane region" description="Helical" evidence="2">
    <location>
        <begin position="387"/>
        <end position="404"/>
    </location>
</feature>
<evidence type="ECO:0000256" key="3">
    <source>
        <dbReference type="SAM" id="SignalP"/>
    </source>
</evidence>
<dbReference type="Proteomes" id="UP000244090">
    <property type="component" value="Unassembled WGS sequence"/>
</dbReference>
<evidence type="ECO:0000256" key="1">
    <source>
        <dbReference type="SAM" id="Coils"/>
    </source>
</evidence>
<feature type="chain" id="PRO_5015537769" evidence="3">
    <location>
        <begin position="32"/>
        <end position="567"/>
    </location>
</feature>
<feature type="transmembrane region" description="Helical" evidence="2">
    <location>
        <begin position="357"/>
        <end position="381"/>
    </location>
</feature>
<accession>A0A2T6C5A9</accession>
<dbReference type="Pfam" id="PF07695">
    <property type="entry name" value="7TMR-DISM_7TM"/>
    <property type="match status" value="1"/>
</dbReference>
<feature type="signal peptide" evidence="3">
    <location>
        <begin position="1"/>
        <end position="31"/>
    </location>
</feature>
<feature type="transmembrane region" description="Helical" evidence="2">
    <location>
        <begin position="329"/>
        <end position="350"/>
    </location>
</feature>
<protein>
    <submittedName>
        <fullName evidence="5">7TM protein involved in diverse intracellular signaling</fullName>
    </submittedName>
</protein>
<dbReference type="SUPFAM" id="SSF46894">
    <property type="entry name" value="C-terminal effector domain of the bipartite response regulators"/>
    <property type="match status" value="1"/>
</dbReference>
<name>A0A2T6C5A9_9FLAO</name>
<evidence type="ECO:0000259" key="4">
    <source>
        <dbReference type="Pfam" id="PF07695"/>
    </source>
</evidence>
<keyword evidence="1" id="KW-0175">Coiled coil</keyword>
<evidence type="ECO:0000256" key="2">
    <source>
        <dbReference type="SAM" id="Phobius"/>
    </source>
</evidence>
<keyword evidence="3" id="KW-0732">Signal</keyword>
<keyword evidence="2" id="KW-1133">Transmembrane helix</keyword>
<dbReference type="InterPro" id="IPR036388">
    <property type="entry name" value="WH-like_DNA-bd_sf"/>
</dbReference>
<dbReference type="AlphaFoldDB" id="A0A2T6C5A9"/>
<dbReference type="InterPro" id="IPR016032">
    <property type="entry name" value="Sig_transdc_resp-reg_C-effctor"/>
</dbReference>
<proteinExistence type="predicted"/>
<feature type="transmembrane region" description="Helical" evidence="2">
    <location>
        <begin position="207"/>
        <end position="228"/>
    </location>
</feature>
<reference evidence="5 6" key="1">
    <citation type="submission" date="2018-04" db="EMBL/GenBank/DDBJ databases">
        <title>Genomic Encyclopedia of Archaeal and Bacterial Type Strains, Phase II (KMG-II): from individual species to whole genera.</title>
        <authorList>
            <person name="Goeker M."/>
        </authorList>
    </citation>
    <scope>NUCLEOTIDE SEQUENCE [LARGE SCALE GENOMIC DNA]</scope>
    <source>
        <strain evidence="5 6">DSM 25731</strain>
    </source>
</reference>
<dbReference type="RefSeq" id="WP_108112915.1">
    <property type="nucleotide sequence ID" value="NZ_QBKT01000001.1"/>
</dbReference>
<feature type="coiled-coil region" evidence="1">
    <location>
        <begin position="414"/>
        <end position="441"/>
    </location>
</feature>
<feature type="transmembrane region" description="Helical" evidence="2">
    <location>
        <begin position="300"/>
        <end position="323"/>
    </location>
</feature>
<evidence type="ECO:0000313" key="5">
    <source>
        <dbReference type="EMBL" id="PTX63514.1"/>
    </source>
</evidence>
<comment type="caution">
    <text evidence="5">The sequence shown here is derived from an EMBL/GenBank/DDBJ whole genome shotgun (WGS) entry which is preliminary data.</text>
</comment>
<keyword evidence="2" id="KW-0472">Membrane</keyword>
<dbReference type="InterPro" id="IPR011623">
    <property type="entry name" value="7TMR_DISM_rcpt_extracell_dom1"/>
</dbReference>
<sequence length="567" mass="65427">MIAFHNLLRIRSAWMVISCVFLCLQCSCVSSGEKEYVIENGVLDISAWNTNTEAIALQGAALFYWKQWAKDENGNFDASLLKKADTINASTFLWSHIRNEKRGYGTLRFAIQQKRPQKLVLEIPRLLGAAEVWINGKLVKSHGQISKNAAEEKIDGRPLEIILPQEPFLDMVFLISNHKHRLGGGIALASKIKTKEYYQETKLSKPLIEGIITFLILLFGMYQIIHFFSFPTYKYYLYLGLFCLIGASRQLFVGENLIYSFYPEISFDWVQKMRYIGYYGGLLSVFMYHAVLFPGYFHKYLIVAIKIITSIGILYVIVVPTYYTTLSAPIFQVLGLFYVFLGFYQILMAIKDKRPYAIGMFISMSITAFLLANDLLIAMLFLKTEFLVIYGLLFYVGFQIVLNNRIQKQTEKKLAALAFDIQNMSKNIQQKQEEIVQLRSETFQQLKSKEKLVENLKKVASKDESISIQNLIVNLKSELLEDSQLNRIKNDIETLNHEFAERLLLKHSNLTKTDIEICSYIRLSLSRKEIAKLRFTTVEAVKKSRSRLRKKMNLSPEKNLDEYIKSI</sequence>
<gene>
    <name evidence="5" type="ORF">C8N46_101114</name>
</gene>
<keyword evidence="2" id="KW-0812">Transmembrane</keyword>
<organism evidence="5 6">
    <name type="scientific">Kordia periserrulae</name>
    <dbReference type="NCBI Taxonomy" id="701523"/>
    <lineage>
        <taxon>Bacteria</taxon>
        <taxon>Pseudomonadati</taxon>
        <taxon>Bacteroidota</taxon>
        <taxon>Flavobacteriia</taxon>
        <taxon>Flavobacteriales</taxon>
        <taxon>Flavobacteriaceae</taxon>
        <taxon>Kordia</taxon>
    </lineage>
</organism>
<dbReference type="EMBL" id="QBKT01000001">
    <property type="protein sequence ID" value="PTX63514.1"/>
    <property type="molecule type" value="Genomic_DNA"/>
</dbReference>
<evidence type="ECO:0000313" key="6">
    <source>
        <dbReference type="Proteomes" id="UP000244090"/>
    </source>
</evidence>
<feature type="domain" description="7TM-DISM receptor extracellular" evidence="4">
    <location>
        <begin position="207"/>
        <end position="402"/>
    </location>
</feature>
<dbReference type="GO" id="GO:0006355">
    <property type="term" value="P:regulation of DNA-templated transcription"/>
    <property type="evidence" value="ECO:0007669"/>
    <property type="project" value="InterPro"/>
</dbReference>
<dbReference type="GO" id="GO:0003677">
    <property type="term" value="F:DNA binding"/>
    <property type="evidence" value="ECO:0007669"/>
    <property type="project" value="InterPro"/>
</dbReference>
<dbReference type="Gene3D" id="1.10.10.10">
    <property type="entry name" value="Winged helix-like DNA-binding domain superfamily/Winged helix DNA-binding domain"/>
    <property type="match status" value="1"/>
</dbReference>